<name>A0A452HD21_9SAUR</name>
<feature type="domain" description="OCEL" evidence="16">
    <location>
        <begin position="437"/>
        <end position="548"/>
    </location>
</feature>
<dbReference type="PANTHER" id="PTHR23288:SF41">
    <property type="entry name" value="OCCLUDIN_ELL DOMAIN-CONTAINING PROTEIN 1 ISOFORM X1"/>
    <property type="match status" value="1"/>
</dbReference>
<dbReference type="GO" id="GO:0070830">
    <property type="term" value="P:bicellular tight junction assembly"/>
    <property type="evidence" value="ECO:0007669"/>
    <property type="project" value="TreeGrafter"/>
</dbReference>
<evidence type="ECO:0000256" key="14">
    <source>
        <dbReference type="SAM" id="Phobius"/>
    </source>
</evidence>
<proteinExistence type="inferred from homology"/>
<keyword evidence="18" id="KW-1185">Reference proteome</keyword>
<feature type="compositionally biased region" description="Polar residues" evidence="13">
    <location>
        <begin position="133"/>
        <end position="166"/>
    </location>
</feature>
<dbReference type="Ensembl" id="ENSGAGT00000014553.1">
    <property type="protein sequence ID" value="ENSGAGP00000012693.1"/>
    <property type="gene ID" value="ENSGAGG00000009740.1"/>
</dbReference>
<feature type="transmembrane region" description="Helical" evidence="14">
    <location>
        <begin position="192"/>
        <end position="216"/>
    </location>
</feature>
<evidence type="ECO:0000313" key="17">
    <source>
        <dbReference type="Ensembl" id="ENSGAGP00000012693.1"/>
    </source>
</evidence>
<comment type="similarity">
    <text evidence="3 12">Belongs to the ELL/occludin family.</text>
</comment>
<dbReference type="InterPro" id="IPR010844">
    <property type="entry name" value="Occludin_ELL"/>
</dbReference>
<feature type="region of interest" description="Disordered" evidence="13">
    <location>
        <begin position="1"/>
        <end position="84"/>
    </location>
</feature>
<dbReference type="GO" id="GO:0016324">
    <property type="term" value="C:apical plasma membrane"/>
    <property type="evidence" value="ECO:0007669"/>
    <property type="project" value="TreeGrafter"/>
</dbReference>
<feature type="transmembrane region" description="Helical" evidence="14">
    <location>
        <begin position="338"/>
        <end position="361"/>
    </location>
</feature>
<organism evidence="17 18">
    <name type="scientific">Gopherus agassizii</name>
    <name type="common">Agassiz's desert tortoise</name>
    <dbReference type="NCBI Taxonomy" id="38772"/>
    <lineage>
        <taxon>Eukaryota</taxon>
        <taxon>Metazoa</taxon>
        <taxon>Chordata</taxon>
        <taxon>Craniata</taxon>
        <taxon>Vertebrata</taxon>
        <taxon>Euteleostomi</taxon>
        <taxon>Archelosauria</taxon>
        <taxon>Testudinata</taxon>
        <taxon>Testudines</taxon>
        <taxon>Cryptodira</taxon>
        <taxon>Durocryptodira</taxon>
        <taxon>Testudinoidea</taxon>
        <taxon>Testudinidae</taxon>
        <taxon>Gopherus</taxon>
    </lineage>
</organism>
<keyword evidence="9" id="KW-0175">Coiled coil</keyword>
<accession>A0A452HD21</accession>
<evidence type="ECO:0000256" key="7">
    <source>
        <dbReference type="ARBA" id="ARBA00022949"/>
    </source>
</evidence>
<reference evidence="17" key="3">
    <citation type="submission" date="2025-09" db="UniProtKB">
        <authorList>
            <consortium name="Ensembl"/>
        </authorList>
    </citation>
    <scope>IDENTIFICATION</scope>
</reference>
<dbReference type="Pfam" id="PF07303">
    <property type="entry name" value="Occludin_ELL"/>
    <property type="match status" value="1"/>
</dbReference>
<evidence type="ECO:0000256" key="10">
    <source>
        <dbReference type="ARBA" id="ARBA00023136"/>
    </source>
</evidence>
<dbReference type="GO" id="GO:0031410">
    <property type="term" value="C:cytoplasmic vesicle"/>
    <property type="evidence" value="ECO:0007669"/>
    <property type="project" value="TreeGrafter"/>
</dbReference>
<dbReference type="SUPFAM" id="SSF144292">
    <property type="entry name" value="occludin/ELL-like"/>
    <property type="match status" value="1"/>
</dbReference>
<keyword evidence="10 11" id="KW-0472">Membrane</keyword>
<dbReference type="GO" id="GO:0005923">
    <property type="term" value="C:bicellular tight junction"/>
    <property type="evidence" value="ECO:0007669"/>
    <property type="project" value="UniProtKB-SubCell"/>
</dbReference>
<feature type="region of interest" description="Disordered" evidence="13">
    <location>
        <begin position="117"/>
        <end position="169"/>
    </location>
</feature>
<evidence type="ECO:0000259" key="15">
    <source>
        <dbReference type="PROSITE" id="PS51225"/>
    </source>
</evidence>
<feature type="transmembrane region" description="Helical" evidence="14">
    <location>
        <begin position="289"/>
        <end position="307"/>
    </location>
</feature>
<evidence type="ECO:0000256" key="13">
    <source>
        <dbReference type="SAM" id="MobiDB-lite"/>
    </source>
</evidence>
<evidence type="ECO:0000256" key="8">
    <source>
        <dbReference type="ARBA" id="ARBA00022989"/>
    </source>
</evidence>
<feature type="transmembrane region" description="Helical" evidence="14">
    <location>
        <begin position="250"/>
        <end position="274"/>
    </location>
</feature>
<feature type="domain" description="MARVEL" evidence="15">
    <location>
        <begin position="188"/>
        <end position="362"/>
    </location>
</feature>
<comment type="subcellular location">
    <subcellularLocation>
        <location evidence="1">Cell junction</location>
        <location evidence="1">Tight junction</location>
    </subcellularLocation>
    <subcellularLocation>
        <location evidence="2">Cell membrane</location>
        <topology evidence="2">Multi-pass membrane protein</topology>
    </subcellularLocation>
</comment>
<evidence type="ECO:0000256" key="3">
    <source>
        <dbReference type="ARBA" id="ARBA00009171"/>
    </source>
</evidence>
<feature type="compositionally biased region" description="Polar residues" evidence="13">
    <location>
        <begin position="22"/>
        <end position="41"/>
    </location>
</feature>
<keyword evidence="7" id="KW-0965">Cell junction</keyword>
<evidence type="ECO:0000256" key="1">
    <source>
        <dbReference type="ARBA" id="ARBA00004435"/>
    </source>
</evidence>
<dbReference type="Gene3D" id="6.10.140.340">
    <property type="match status" value="1"/>
</dbReference>
<evidence type="ECO:0000313" key="18">
    <source>
        <dbReference type="Proteomes" id="UP000291020"/>
    </source>
</evidence>
<reference evidence="17" key="2">
    <citation type="submission" date="2025-08" db="UniProtKB">
        <authorList>
            <consortium name="Ensembl"/>
        </authorList>
    </citation>
    <scope>IDENTIFICATION</scope>
</reference>
<evidence type="ECO:0000256" key="5">
    <source>
        <dbReference type="ARBA" id="ARBA00022475"/>
    </source>
</evidence>
<reference evidence="18" key="1">
    <citation type="journal article" date="2017" name="PLoS ONE">
        <title>The Agassiz's desert tortoise genome provides a resource for the conservation of a threatened species.</title>
        <authorList>
            <person name="Tollis M."/>
            <person name="DeNardo D.F."/>
            <person name="Cornelius J.A."/>
            <person name="Dolby G.A."/>
            <person name="Edwards T."/>
            <person name="Henen B.T."/>
            <person name="Karl A.E."/>
            <person name="Murphy R.W."/>
            <person name="Kusumi K."/>
        </authorList>
    </citation>
    <scope>NUCLEOTIDE SEQUENCE [LARGE SCALE GENOMIC DNA]</scope>
</reference>
<dbReference type="PANTHER" id="PTHR23288">
    <property type="entry name" value="OCCLUDIN AND RNA POLYMERASE II ELONGATION FACTOR ELL"/>
    <property type="match status" value="1"/>
</dbReference>
<dbReference type="PROSITE" id="PS51225">
    <property type="entry name" value="MARVEL"/>
    <property type="match status" value="1"/>
</dbReference>
<dbReference type="Proteomes" id="UP000291020">
    <property type="component" value="Unassembled WGS sequence"/>
</dbReference>
<evidence type="ECO:0000256" key="11">
    <source>
        <dbReference type="PROSITE-ProRule" id="PRU00581"/>
    </source>
</evidence>
<evidence type="ECO:0000256" key="12">
    <source>
        <dbReference type="PROSITE-ProRule" id="PRU01324"/>
    </source>
</evidence>
<keyword evidence="5" id="KW-1003">Cell membrane</keyword>
<evidence type="ECO:0000256" key="6">
    <source>
        <dbReference type="ARBA" id="ARBA00022692"/>
    </source>
</evidence>
<evidence type="ECO:0000256" key="2">
    <source>
        <dbReference type="ARBA" id="ARBA00004651"/>
    </source>
</evidence>
<dbReference type="Pfam" id="PF01284">
    <property type="entry name" value="MARVEL"/>
    <property type="match status" value="1"/>
</dbReference>
<sequence>MANSTSSREKRRPIVESDGDPLNSSWQMWPSQAWTRASSRSYPGKSDLSDSFDSSAHEPPLPAQPPVGDVPRSSETQEASPLKPVRRFIPQSWKNFFQRWRREPELFLPLAYTAAQCSPPVSPLSDRRGPARNGSSSSGFQEPSWSSPSECNQETEMSPPRSQQGQPALPSYEEKLEAYNLKYSYMKSWPGLLRLMAGLELLFGGMVFACVCAYIQKDYQWYNLYGGNLLSGGLLGGGYGYNYYGPMTPFVLVVASLAWLVTVILLGLGVTMYYRTILLDSHWWPLTEFALNIIMFLLYMGAAIAYVNDVNRGGLCYSLFASNPLIAAFCRVEGGQVAAITFLFITTLLYLAGALVCLKMWRHEMARKQREGFEPLHNPVLLQARRKRIVFQDEVMPSGSLPGKVTKPLGFSEKGEASGALSCSIPTGHTPKPHIVPDYVVKYPGICCHEEREKYKAVFNDQYAEYKELYYEVHAALQKFKELDAMMSRLPRRTASKKEQSRVSNIWKEYRQKKRDPAFLEKQERCDYLKKKLAHIKAQIQEYDRTAKEGSIYF</sequence>
<dbReference type="InterPro" id="IPR031176">
    <property type="entry name" value="ELL/occludin"/>
</dbReference>
<keyword evidence="6 11" id="KW-0812">Transmembrane</keyword>
<dbReference type="STRING" id="38772.ENSGAGP00000012693"/>
<dbReference type="AlphaFoldDB" id="A0A452HD21"/>
<evidence type="ECO:0000259" key="16">
    <source>
        <dbReference type="PROSITE" id="PS51980"/>
    </source>
</evidence>
<keyword evidence="4" id="KW-0796">Tight junction</keyword>
<dbReference type="InterPro" id="IPR008253">
    <property type="entry name" value="Marvel"/>
</dbReference>
<protein>
    <submittedName>
        <fullName evidence="17">Uncharacterized protein</fullName>
    </submittedName>
</protein>
<keyword evidence="8 14" id="KW-1133">Transmembrane helix</keyword>
<evidence type="ECO:0000256" key="4">
    <source>
        <dbReference type="ARBA" id="ARBA00022427"/>
    </source>
</evidence>
<dbReference type="PROSITE" id="PS51980">
    <property type="entry name" value="OCEL"/>
    <property type="match status" value="1"/>
</dbReference>
<feature type="transmembrane region" description="Helical" evidence="14">
    <location>
        <begin position="222"/>
        <end position="243"/>
    </location>
</feature>
<evidence type="ECO:0000256" key="9">
    <source>
        <dbReference type="ARBA" id="ARBA00023054"/>
    </source>
</evidence>